<gene>
    <name evidence="9" type="ORF">E6G99_04315</name>
</gene>
<dbReference type="AlphaFoldDB" id="A0A537LKK8"/>
<dbReference type="GO" id="GO:0055085">
    <property type="term" value="P:transmembrane transport"/>
    <property type="evidence" value="ECO:0007669"/>
    <property type="project" value="InterPro"/>
</dbReference>
<evidence type="ECO:0000256" key="7">
    <source>
        <dbReference type="RuleBase" id="RU363032"/>
    </source>
</evidence>
<evidence type="ECO:0000256" key="4">
    <source>
        <dbReference type="ARBA" id="ARBA00022692"/>
    </source>
</evidence>
<feature type="transmembrane region" description="Helical" evidence="7">
    <location>
        <begin position="134"/>
        <end position="156"/>
    </location>
</feature>
<comment type="similarity">
    <text evidence="7">Belongs to the binding-protein-dependent transport system permease family.</text>
</comment>
<dbReference type="InterPro" id="IPR000515">
    <property type="entry name" value="MetI-like"/>
</dbReference>
<dbReference type="Pfam" id="PF00528">
    <property type="entry name" value="BPD_transp_1"/>
    <property type="match status" value="1"/>
</dbReference>
<feature type="transmembrane region" description="Helical" evidence="7">
    <location>
        <begin position="60"/>
        <end position="82"/>
    </location>
</feature>
<feature type="transmembrane region" description="Helical" evidence="7">
    <location>
        <begin position="163"/>
        <end position="187"/>
    </location>
</feature>
<dbReference type="EMBL" id="VBAJ01000095">
    <property type="protein sequence ID" value="TMJ08502.1"/>
    <property type="molecule type" value="Genomic_DNA"/>
</dbReference>
<comment type="caution">
    <text evidence="9">The sequence shown here is derived from an EMBL/GenBank/DDBJ whole genome shotgun (WGS) entry which is preliminary data.</text>
</comment>
<sequence>MEAYLRTLVLYPAAMSFVVTGTIWSWMYQADRGVLNTLLRAAGLERLTSGYTTDPATATYWLILIFVWQYLGLAVLILQASFRSVELQEMVESATLDGASRLRILIAVLIPNIRGGILVVVSLLLISALKVFDIVYVVTFGGPGYATDVLALFQFIATYQQHLVALGSGLAVVIFALAFIIIIPYTIYALQRWFE</sequence>
<keyword evidence="3" id="KW-1003">Cell membrane</keyword>
<dbReference type="PROSITE" id="PS50928">
    <property type="entry name" value="ABC_TM1"/>
    <property type="match status" value="1"/>
</dbReference>
<dbReference type="SUPFAM" id="SSF161098">
    <property type="entry name" value="MetI-like"/>
    <property type="match status" value="1"/>
</dbReference>
<dbReference type="InterPro" id="IPR035906">
    <property type="entry name" value="MetI-like_sf"/>
</dbReference>
<dbReference type="Gene3D" id="1.10.3720.10">
    <property type="entry name" value="MetI-like"/>
    <property type="match status" value="1"/>
</dbReference>
<evidence type="ECO:0000313" key="9">
    <source>
        <dbReference type="EMBL" id="TMJ08502.1"/>
    </source>
</evidence>
<name>A0A537LKK8_9BACT</name>
<feature type="transmembrane region" description="Helical" evidence="7">
    <location>
        <begin position="7"/>
        <end position="27"/>
    </location>
</feature>
<evidence type="ECO:0000313" key="10">
    <source>
        <dbReference type="Proteomes" id="UP000318661"/>
    </source>
</evidence>
<dbReference type="CDD" id="cd06261">
    <property type="entry name" value="TM_PBP2"/>
    <property type="match status" value="1"/>
</dbReference>
<proteinExistence type="inferred from homology"/>
<evidence type="ECO:0000259" key="8">
    <source>
        <dbReference type="PROSITE" id="PS50928"/>
    </source>
</evidence>
<keyword evidence="5 7" id="KW-1133">Transmembrane helix</keyword>
<evidence type="ECO:0000256" key="3">
    <source>
        <dbReference type="ARBA" id="ARBA00022475"/>
    </source>
</evidence>
<reference evidence="9 10" key="1">
    <citation type="journal article" date="2019" name="Nat. Microbiol.">
        <title>Mediterranean grassland soil C-N compound turnover is dependent on rainfall and depth, and is mediated by genomically divergent microorganisms.</title>
        <authorList>
            <person name="Diamond S."/>
            <person name="Andeer P.F."/>
            <person name="Li Z."/>
            <person name="Crits-Christoph A."/>
            <person name="Burstein D."/>
            <person name="Anantharaman K."/>
            <person name="Lane K.R."/>
            <person name="Thomas B.C."/>
            <person name="Pan C."/>
            <person name="Northen T.R."/>
            <person name="Banfield J.F."/>
        </authorList>
    </citation>
    <scope>NUCLEOTIDE SEQUENCE [LARGE SCALE GENOMIC DNA]</scope>
    <source>
        <strain evidence="9">NP_2</strain>
    </source>
</reference>
<dbReference type="InterPro" id="IPR051393">
    <property type="entry name" value="ABC_transporter_permease"/>
</dbReference>
<keyword evidence="4 7" id="KW-0812">Transmembrane</keyword>
<keyword evidence="2 7" id="KW-0813">Transport</keyword>
<feature type="domain" description="ABC transmembrane type-1" evidence="8">
    <location>
        <begin position="1"/>
        <end position="183"/>
    </location>
</feature>
<feature type="transmembrane region" description="Helical" evidence="7">
    <location>
        <begin position="102"/>
        <end position="128"/>
    </location>
</feature>
<keyword evidence="6 7" id="KW-0472">Membrane</keyword>
<dbReference type="PANTHER" id="PTHR30193">
    <property type="entry name" value="ABC TRANSPORTER PERMEASE PROTEIN"/>
    <property type="match status" value="1"/>
</dbReference>
<comment type="subcellular location">
    <subcellularLocation>
        <location evidence="1 7">Cell membrane</location>
        <topology evidence="1 7">Multi-pass membrane protein</topology>
    </subcellularLocation>
</comment>
<accession>A0A537LKK8</accession>
<evidence type="ECO:0000256" key="6">
    <source>
        <dbReference type="ARBA" id="ARBA00023136"/>
    </source>
</evidence>
<dbReference type="Proteomes" id="UP000318661">
    <property type="component" value="Unassembled WGS sequence"/>
</dbReference>
<evidence type="ECO:0000256" key="2">
    <source>
        <dbReference type="ARBA" id="ARBA00022448"/>
    </source>
</evidence>
<dbReference type="GO" id="GO:0005886">
    <property type="term" value="C:plasma membrane"/>
    <property type="evidence" value="ECO:0007669"/>
    <property type="project" value="UniProtKB-SubCell"/>
</dbReference>
<organism evidence="9 10">
    <name type="scientific">Candidatus Segetimicrobium genomatis</name>
    <dbReference type="NCBI Taxonomy" id="2569760"/>
    <lineage>
        <taxon>Bacteria</taxon>
        <taxon>Bacillati</taxon>
        <taxon>Candidatus Sysuimicrobiota</taxon>
        <taxon>Candidatus Sysuimicrobiia</taxon>
        <taxon>Candidatus Sysuimicrobiales</taxon>
        <taxon>Candidatus Segetimicrobiaceae</taxon>
        <taxon>Candidatus Segetimicrobium</taxon>
    </lineage>
</organism>
<protein>
    <submittedName>
        <fullName evidence="9">Sugar ABC transporter permease</fullName>
    </submittedName>
</protein>
<evidence type="ECO:0000256" key="5">
    <source>
        <dbReference type="ARBA" id="ARBA00022989"/>
    </source>
</evidence>
<evidence type="ECO:0000256" key="1">
    <source>
        <dbReference type="ARBA" id="ARBA00004651"/>
    </source>
</evidence>
<dbReference type="PANTHER" id="PTHR30193:SF42">
    <property type="entry name" value="ABC TRANSPORTER PERMEASE PROTEIN"/>
    <property type="match status" value="1"/>
</dbReference>